<feature type="domain" description="PGG" evidence="9">
    <location>
        <begin position="547"/>
        <end position="660"/>
    </location>
</feature>
<keyword evidence="2 8" id="KW-0812">Transmembrane</keyword>
<comment type="subcellular location">
    <subcellularLocation>
        <location evidence="1">Membrane</location>
        <topology evidence="1">Multi-pass membrane protein</topology>
    </subcellularLocation>
</comment>
<feature type="transmembrane region" description="Helical" evidence="8">
    <location>
        <begin position="556"/>
        <end position="579"/>
    </location>
</feature>
<keyword evidence="11" id="KW-1185">Reference proteome</keyword>
<reference evidence="10" key="1">
    <citation type="submission" date="2015-04" db="UniProtKB">
        <authorList>
            <consortium name="EnsemblPlants"/>
        </authorList>
    </citation>
    <scope>IDENTIFICATION</scope>
</reference>
<dbReference type="eggNOG" id="KOG0504">
    <property type="taxonomic scope" value="Eukaryota"/>
</dbReference>
<dbReference type="SUPFAM" id="SSF48403">
    <property type="entry name" value="Ankyrin repeat"/>
    <property type="match status" value="1"/>
</dbReference>
<evidence type="ECO:0000256" key="8">
    <source>
        <dbReference type="SAM" id="Phobius"/>
    </source>
</evidence>
<organism evidence="10">
    <name type="scientific">Oryza glumipatula</name>
    <dbReference type="NCBI Taxonomy" id="40148"/>
    <lineage>
        <taxon>Eukaryota</taxon>
        <taxon>Viridiplantae</taxon>
        <taxon>Streptophyta</taxon>
        <taxon>Embryophyta</taxon>
        <taxon>Tracheophyta</taxon>
        <taxon>Spermatophyta</taxon>
        <taxon>Magnoliopsida</taxon>
        <taxon>Liliopsida</taxon>
        <taxon>Poales</taxon>
        <taxon>Poaceae</taxon>
        <taxon>BOP clade</taxon>
        <taxon>Oryzoideae</taxon>
        <taxon>Oryzeae</taxon>
        <taxon>Oryzinae</taxon>
        <taxon>Oryza</taxon>
    </lineage>
</organism>
<dbReference type="Pfam" id="PF12796">
    <property type="entry name" value="Ank_2"/>
    <property type="match status" value="2"/>
</dbReference>
<dbReference type="InterPro" id="IPR002110">
    <property type="entry name" value="Ankyrin_rpt"/>
</dbReference>
<dbReference type="GO" id="GO:0005886">
    <property type="term" value="C:plasma membrane"/>
    <property type="evidence" value="ECO:0007669"/>
    <property type="project" value="TreeGrafter"/>
</dbReference>
<evidence type="ECO:0000256" key="2">
    <source>
        <dbReference type="ARBA" id="ARBA00022692"/>
    </source>
</evidence>
<protein>
    <recommendedName>
        <fullName evidence="9">PGG domain-containing protein</fullName>
    </recommendedName>
</protein>
<dbReference type="PROSITE" id="PS50088">
    <property type="entry name" value="ANK_REPEAT"/>
    <property type="match status" value="1"/>
</dbReference>
<dbReference type="Gramene" id="OGLUM09G08390.2">
    <property type="protein sequence ID" value="OGLUM09G08390.2"/>
    <property type="gene ID" value="OGLUM09G08390"/>
</dbReference>
<dbReference type="PROSITE" id="PS50297">
    <property type="entry name" value="ANK_REP_REGION"/>
    <property type="match status" value="1"/>
</dbReference>
<dbReference type="STRING" id="40148.A0A0E0B277"/>
<dbReference type="EnsemblPlants" id="OGLUM09G08390.2">
    <property type="protein sequence ID" value="OGLUM09G08390.2"/>
    <property type="gene ID" value="OGLUM09G08390"/>
</dbReference>
<dbReference type="InterPro" id="IPR036770">
    <property type="entry name" value="Ankyrin_rpt-contain_sf"/>
</dbReference>
<feature type="repeat" description="ANK" evidence="7">
    <location>
        <begin position="222"/>
        <end position="244"/>
    </location>
</feature>
<evidence type="ECO:0000256" key="5">
    <source>
        <dbReference type="ARBA" id="ARBA00023043"/>
    </source>
</evidence>
<reference evidence="10" key="2">
    <citation type="submission" date="2018-05" db="EMBL/GenBank/DDBJ databases">
        <title>OgluRS3 (Oryza glumaepatula Reference Sequence Version 3).</title>
        <authorList>
            <person name="Zhang J."/>
            <person name="Kudrna D."/>
            <person name="Lee S."/>
            <person name="Talag J."/>
            <person name="Welchert J."/>
            <person name="Wing R.A."/>
        </authorList>
    </citation>
    <scope>NUCLEOTIDE SEQUENCE [LARGE SCALE GENOMIC DNA]</scope>
</reference>
<evidence type="ECO:0000313" key="10">
    <source>
        <dbReference type="EnsemblPlants" id="OGLUM09G08390.2"/>
    </source>
</evidence>
<feature type="transmembrane region" description="Helical" evidence="8">
    <location>
        <begin position="599"/>
        <end position="620"/>
    </location>
</feature>
<feature type="transmembrane region" description="Helical" evidence="8">
    <location>
        <begin position="640"/>
        <end position="661"/>
    </location>
</feature>
<dbReference type="InterPro" id="IPR026961">
    <property type="entry name" value="PGG_dom"/>
</dbReference>
<dbReference type="PANTHER" id="PTHR24186">
    <property type="entry name" value="PROTEIN PHOSPHATASE 1 REGULATORY SUBUNIT"/>
    <property type="match status" value="1"/>
</dbReference>
<dbReference type="SMART" id="SM00248">
    <property type="entry name" value="ANK"/>
    <property type="match status" value="7"/>
</dbReference>
<evidence type="ECO:0000256" key="3">
    <source>
        <dbReference type="ARBA" id="ARBA00022737"/>
    </source>
</evidence>
<keyword evidence="3" id="KW-0677">Repeat</keyword>
<evidence type="ECO:0000313" key="11">
    <source>
        <dbReference type="Proteomes" id="UP000026961"/>
    </source>
</evidence>
<dbReference type="Pfam" id="PF13962">
    <property type="entry name" value="PGG"/>
    <property type="match status" value="1"/>
</dbReference>
<evidence type="ECO:0000259" key="9">
    <source>
        <dbReference type="Pfam" id="PF13962"/>
    </source>
</evidence>
<keyword evidence="6 8" id="KW-0472">Membrane</keyword>
<dbReference type="PANTHER" id="PTHR24186:SF50">
    <property type="entry name" value="ANKYRIN REPEAT-CONTAINING PROTEIN ITN1-LIKE ISOFORM X1"/>
    <property type="match status" value="1"/>
</dbReference>
<feature type="transmembrane region" description="Helical" evidence="8">
    <location>
        <begin position="667"/>
        <end position="685"/>
    </location>
</feature>
<dbReference type="AlphaFoldDB" id="A0A0E0B277"/>
<accession>A0A0E0B277</accession>
<keyword evidence="4 8" id="KW-1133">Transmembrane helix</keyword>
<name>A0A0E0B277_9ORYZ</name>
<keyword evidence="5 7" id="KW-0040">ANK repeat</keyword>
<evidence type="ECO:0000256" key="6">
    <source>
        <dbReference type="ARBA" id="ARBA00023136"/>
    </source>
</evidence>
<evidence type="ECO:0000256" key="4">
    <source>
        <dbReference type="ARBA" id="ARBA00022989"/>
    </source>
</evidence>
<evidence type="ECO:0000256" key="1">
    <source>
        <dbReference type="ARBA" id="ARBA00004141"/>
    </source>
</evidence>
<dbReference type="Proteomes" id="UP000026961">
    <property type="component" value="Chromosome 9"/>
</dbReference>
<sequence length="742" mass="81061">MPRNGSPVPVAAKLMVATDRDECQKLKDRIVMEDITTMVVATASSSEAFAAATALKNGEERRSSSIGAMDAKVLIATSPGDHELLKDTLNKGDAAAMLLVMASIKEDTGKYSKSSAMNPLLLSLASQGDCCGLNEYIRKMEQEATAATITFPNGNGSNNTVATQQAGSGAGAELGMDLEGVTPEGNTALHVLATCGDGLGFWRSAGVIYSRSQHLMLVQNNNGDTPLHCAVRAGHSEMVSYLIDLVETEDNSTNSARLEELLRKENCRKETAFHDAVRIGNKDIITNLFNYYSELPGFLMDATGTSPLYLAVLLQRAGIAKLLHQMTDGNLSYSGPNRQNALHAAVLQDQVMTKMLLEWNKGLAEQSDENGSTPLHFAASLLVRAGIKYNTVIPVLRANPVQLYKPDSEGLYPIHVAASSGANLTVRNFIRERLEIAGLRDSKGRTFLHVAVERGRWNVVSYACHNQSLARILSMQDNDGNTAMHIAVKHGNKAIFCSLLKNKENPDKLILWALKFCNARSGCRRVDHLQEQYILRKKQVDKVRESEKMTNSIQTLGIASVLIVTVTFGVIFAIPGGYIADEHDNSGTPTLAGSYMFDAFIMANTIAFICSSLATINLMYSGMPMVSLPLRRRHFSISLFLALSSVSSLGTAFALGMYLVLAPVTRNTAIAICAMIMIVFMCLYTEPLNGFRVARALYVRKGNRNADYVLAMCDNLRSGSHLVDTWTQMTRKSHQMHRTRET</sequence>
<dbReference type="Gene3D" id="1.25.40.20">
    <property type="entry name" value="Ankyrin repeat-containing domain"/>
    <property type="match status" value="3"/>
</dbReference>
<proteinExistence type="predicted"/>
<evidence type="ECO:0000256" key="7">
    <source>
        <dbReference type="PROSITE-ProRule" id="PRU00023"/>
    </source>
</evidence>